<gene>
    <name evidence="3" type="ORF">RJ641_012440</name>
</gene>
<dbReference type="AlphaFoldDB" id="A0AAN8Z630"/>
<dbReference type="InterPro" id="IPR013087">
    <property type="entry name" value="Znf_C2H2_type"/>
</dbReference>
<feature type="domain" description="C2H2-type" evidence="2">
    <location>
        <begin position="10"/>
        <end position="32"/>
    </location>
</feature>
<keyword evidence="4" id="KW-1185">Reference proteome</keyword>
<sequence>MAEQDQKLKRVCKLCNKRFPSGKSLGGHMRHHVLLMSSSSKSEDKAYITQKAKKFPSTVDVCEEEGFENEKSVYGLRKNPRKTWRFVDSTFDSYEKQVCEQCGKGFDSLRALFGHMKSHSLNNKGGFENLKDDADDLCVFEEVPTRILRRKRSRKERNKNFDAYSSNSTNGSAAVSGIEQEQEEVAKYLMMLSRDSGNGGRFVNSVEESSVDDSTVLEAKSSSPEGGIVKKEVLDSVFNGDDESAEPKRAGEIVKLEKFAGGYTENGGNKVKSDVSAYGFSRNGEFKNGKIDDEYEFKVSDAEQRNCLERSVNARKTELGVDNGSGFEASSVEFGKRNGKHFYKLESYGSSIGRIIMNVEQFGNAKKESIYKCLNHDKGFGSREALGGQRISNVSYNGCNSARYNGNSDFSGDVEGSIYLNSSKGHGDSVDFHASPTGQSTLTGTLQSKDGLVIQQSRLMVPLLIDLNLPAPVEEDENGWRARA</sequence>
<evidence type="ECO:0000313" key="3">
    <source>
        <dbReference type="EMBL" id="KAK6921933.1"/>
    </source>
</evidence>
<dbReference type="GO" id="GO:0008270">
    <property type="term" value="F:zinc ion binding"/>
    <property type="evidence" value="ECO:0007669"/>
    <property type="project" value="UniProtKB-KW"/>
</dbReference>
<organism evidence="3 4">
    <name type="scientific">Dillenia turbinata</name>
    <dbReference type="NCBI Taxonomy" id="194707"/>
    <lineage>
        <taxon>Eukaryota</taxon>
        <taxon>Viridiplantae</taxon>
        <taxon>Streptophyta</taxon>
        <taxon>Embryophyta</taxon>
        <taxon>Tracheophyta</taxon>
        <taxon>Spermatophyta</taxon>
        <taxon>Magnoliopsida</taxon>
        <taxon>eudicotyledons</taxon>
        <taxon>Gunneridae</taxon>
        <taxon>Pentapetalae</taxon>
        <taxon>Dilleniales</taxon>
        <taxon>Dilleniaceae</taxon>
        <taxon>Dillenia</taxon>
    </lineage>
</organism>
<evidence type="ECO:0000259" key="2">
    <source>
        <dbReference type="PROSITE" id="PS50157"/>
    </source>
</evidence>
<dbReference type="SMART" id="SM00355">
    <property type="entry name" value="ZnF_C2H2"/>
    <property type="match status" value="2"/>
</dbReference>
<proteinExistence type="predicted"/>
<dbReference type="SUPFAM" id="SSF57667">
    <property type="entry name" value="beta-beta-alpha zinc fingers"/>
    <property type="match status" value="1"/>
</dbReference>
<feature type="domain" description="C2H2-type" evidence="2">
    <location>
        <begin position="97"/>
        <end position="124"/>
    </location>
</feature>
<dbReference type="EMBL" id="JBAMMX010000019">
    <property type="protein sequence ID" value="KAK6921933.1"/>
    <property type="molecule type" value="Genomic_DNA"/>
</dbReference>
<dbReference type="PANTHER" id="PTHR46869:SF7">
    <property type="entry name" value="ZINC FINGER PROTEIN ZAT9-LIKE"/>
    <property type="match status" value="1"/>
</dbReference>
<dbReference type="Gene3D" id="3.30.160.60">
    <property type="entry name" value="Classic Zinc Finger"/>
    <property type="match status" value="1"/>
</dbReference>
<reference evidence="3 4" key="1">
    <citation type="submission" date="2023-12" db="EMBL/GenBank/DDBJ databases">
        <title>A high-quality genome assembly for Dillenia turbinata (Dilleniales).</title>
        <authorList>
            <person name="Chanderbali A."/>
        </authorList>
    </citation>
    <scope>NUCLEOTIDE SEQUENCE [LARGE SCALE GENOMIC DNA]</scope>
    <source>
        <strain evidence="3">LSX21</strain>
        <tissue evidence="3">Leaf</tissue>
    </source>
</reference>
<dbReference type="Pfam" id="PF13912">
    <property type="entry name" value="zf-C2H2_6"/>
    <property type="match status" value="2"/>
</dbReference>
<keyword evidence="1" id="KW-0862">Zinc</keyword>
<comment type="caution">
    <text evidence="3">The sequence shown here is derived from an EMBL/GenBank/DDBJ whole genome shotgun (WGS) entry which is preliminary data.</text>
</comment>
<dbReference type="InterPro" id="IPR036236">
    <property type="entry name" value="Znf_C2H2_sf"/>
</dbReference>
<protein>
    <recommendedName>
        <fullName evidence="2">C2H2-type domain-containing protein</fullName>
    </recommendedName>
</protein>
<dbReference type="PANTHER" id="PTHR46869">
    <property type="entry name" value="C2H2-LIKE ZINC FINGER PROTEIN"/>
    <property type="match status" value="1"/>
</dbReference>
<dbReference type="Proteomes" id="UP001370490">
    <property type="component" value="Unassembled WGS sequence"/>
</dbReference>
<keyword evidence="1" id="KW-0863">Zinc-finger</keyword>
<keyword evidence="1" id="KW-0479">Metal-binding</keyword>
<dbReference type="PROSITE" id="PS00028">
    <property type="entry name" value="ZINC_FINGER_C2H2_1"/>
    <property type="match status" value="2"/>
</dbReference>
<evidence type="ECO:0000313" key="4">
    <source>
        <dbReference type="Proteomes" id="UP001370490"/>
    </source>
</evidence>
<name>A0AAN8Z630_9MAGN</name>
<accession>A0AAN8Z630</accession>
<evidence type="ECO:0000256" key="1">
    <source>
        <dbReference type="PROSITE-ProRule" id="PRU00042"/>
    </source>
</evidence>
<dbReference type="PROSITE" id="PS50157">
    <property type="entry name" value="ZINC_FINGER_C2H2_2"/>
    <property type="match status" value="2"/>
</dbReference>